<accession>A0A8J4VSN7</accession>
<evidence type="ECO:0000256" key="1">
    <source>
        <dbReference type="PROSITE-ProRule" id="PRU00519"/>
    </source>
</evidence>
<dbReference type="InterPro" id="IPR036433">
    <property type="entry name" value="EF1B_G_C_sf"/>
</dbReference>
<feature type="domain" description="EF-1-gamma C-terminal" evidence="3">
    <location>
        <begin position="201"/>
        <end position="232"/>
    </location>
</feature>
<dbReference type="GO" id="GO:0004364">
    <property type="term" value="F:glutathione transferase activity"/>
    <property type="evidence" value="ECO:0007669"/>
    <property type="project" value="InterPro"/>
</dbReference>
<dbReference type="EMBL" id="JRKL02002248">
    <property type="protein sequence ID" value="KAF3959789.1"/>
    <property type="molecule type" value="Genomic_DNA"/>
</dbReference>
<proteinExistence type="predicted"/>
<reference evidence="4" key="1">
    <citation type="submission" date="2020-03" db="EMBL/GenBank/DDBJ databases">
        <title>Castanea mollissima Vanexum genome sequencing.</title>
        <authorList>
            <person name="Staton M."/>
        </authorList>
    </citation>
    <scope>NUCLEOTIDE SEQUENCE</scope>
    <source>
        <tissue evidence="4">Leaf</tissue>
    </source>
</reference>
<dbReference type="InterPro" id="IPR001662">
    <property type="entry name" value="EF1B_G_C"/>
</dbReference>
<dbReference type="SMART" id="SM01183">
    <property type="entry name" value="EF1G"/>
    <property type="match status" value="1"/>
</dbReference>
<dbReference type="PROSITE" id="PS50040">
    <property type="entry name" value="EF1G_C"/>
    <property type="match status" value="1"/>
</dbReference>
<dbReference type="AlphaFoldDB" id="A0A8J4VSN7"/>
<dbReference type="PANTHER" id="PTHR44372">
    <property type="entry name" value="ELONGATION FACTOR 1-GAMMA 1-RELATED"/>
    <property type="match status" value="1"/>
</dbReference>
<name>A0A8J4VSN7_9ROSI</name>
<protein>
    <recommendedName>
        <fullName evidence="3">EF-1-gamma C-terminal domain-containing protein</fullName>
    </recommendedName>
</protein>
<evidence type="ECO:0000256" key="2">
    <source>
        <dbReference type="SAM" id="MobiDB-lite"/>
    </source>
</evidence>
<dbReference type="OrthoDB" id="249703at2759"/>
<dbReference type="Proteomes" id="UP000737018">
    <property type="component" value="Unassembled WGS sequence"/>
</dbReference>
<feature type="compositionally biased region" description="Basic and acidic residues" evidence="2">
    <location>
        <begin position="179"/>
        <end position="189"/>
    </location>
</feature>
<evidence type="ECO:0000313" key="4">
    <source>
        <dbReference type="EMBL" id="KAF3959789.1"/>
    </source>
</evidence>
<dbReference type="InterPro" id="IPR044628">
    <property type="entry name" value="EF-1-gamma_plant"/>
</dbReference>
<gene>
    <name evidence="4" type="ORF">CMV_015432</name>
</gene>
<evidence type="ECO:0000313" key="5">
    <source>
        <dbReference type="Proteomes" id="UP000737018"/>
    </source>
</evidence>
<dbReference type="SUPFAM" id="SSF89942">
    <property type="entry name" value="eEF1-gamma domain"/>
    <property type="match status" value="1"/>
</dbReference>
<sequence length="276" mass="30333">MPGSSIVPNLSGTAWNVRPNLCPRPNFDLSFADGATKMESSLDGANNSMTPVNLAVAVTLLAGKTKKFLTRFSLAIAAEYMREKVKLAPTFEIGSYVGNTLWSSIREQCYSTLCYSPEALKADNPLYGSFHIGDTWIGYAVYLPLTEEAATSSLKRELGAVNTSLASKHFHGWAFQAKKEEPVKPKPETGAEEEEAPKPKPKNPLDLLPPCKMILDGWKRLYSNTRTNFREVGGFLQTMELALKYAFGKILVIGSKPPFKVKGLAFSWARNTTVCA</sequence>
<comment type="caution">
    <text evidence="4">The sequence shown here is derived from an EMBL/GenBank/DDBJ whole genome shotgun (WGS) entry which is preliminary data.</text>
</comment>
<keyword evidence="1" id="KW-0648">Protein biosynthesis</keyword>
<keyword evidence="1" id="KW-0251">Elongation factor</keyword>
<keyword evidence="5" id="KW-1185">Reference proteome</keyword>
<organism evidence="4 5">
    <name type="scientific">Castanea mollissima</name>
    <name type="common">Chinese chestnut</name>
    <dbReference type="NCBI Taxonomy" id="60419"/>
    <lineage>
        <taxon>Eukaryota</taxon>
        <taxon>Viridiplantae</taxon>
        <taxon>Streptophyta</taxon>
        <taxon>Embryophyta</taxon>
        <taxon>Tracheophyta</taxon>
        <taxon>Spermatophyta</taxon>
        <taxon>Magnoliopsida</taxon>
        <taxon>eudicotyledons</taxon>
        <taxon>Gunneridae</taxon>
        <taxon>Pentapetalae</taxon>
        <taxon>rosids</taxon>
        <taxon>fabids</taxon>
        <taxon>Fagales</taxon>
        <taxon>Fagaceae</taxon>
        <taxon>Castanea</taxon>
    </lineage>
</organism>
<dbReference type="Gene3D" id="3.30.70.1010">
    <property type="entry name" value="Translation elongation factor EF1B, gamma chain, conserved domain"/>
    <property type="match status" value="1"/>
</dbReference>
<dbReference type="GO" id="GO:0003746">
    <property type="term" value="F:translation elongation factor activity"/>
    <property type="evidence" value="ECO:0007669"/>
    <property type="project" value="UniProtKB-UniRule"/>
</dbReference>
<feature type="region of interest" description="Disordered" evidence="2">
    <location>
        <begin position="179"/>
        <end position="203"/>
    </location>
</feature>
<evidence type="ECO:0000259" key="3">
    <source>
        <dbReference type="PROSITE" id="PS50040"/>
    </source>
</evidence>
<dbReference type="PANTHER" id="PTHR44372:SF1">
    <property type="entry name" value="ELONGATION FACTOR 1-GAMMA 3"/>
    <property type="match status" value="1"/>
</dbReference>